<evidence type="ECO:0000313" key="2">
    <source>
        <dbReference type="EMBL" id="MDR6238195.1"/>
    </source>
</evidence>
<dbReference type="Pfam" id="PF13392">
    <property type="entry name" value="HNH_3"/>
    <property type="match status" value="1"/>
</dbReference>
<dbReference type="SUPFAM" id="SSF54060">
    <property type="entry name" value="His-Me finger endonucleases"/>
    <property type="match status" value="2"/>
</dbReference>
<dbReference type="GO" id="GO:0016788">
    <property type="term" value="F:hydrolase activity, acting on ester bonds"/>
    <property type="evidence" value="ECO:0007669"/>
    <property type="project" value="InterPro"/>
</dbReference>
<keyword evidence="3" id="KW-1185">Reference proteome</keyword>
<proteinExistence type="predicted"/>
<sequence length="306" mass="36112">MRKIKEVWKKLKMDPSTKGKMRVKYEISNLGRIRSMRGTAEPYVLQLGKISGYFVFNMIIKITEDNKRIKQNKYLHRLIAEYFCENYTPDCVVIHLDHNKLNNDARNLACVSHKEAIAHRKTLLEPVEQKYVWNGAIDEDFDDNTLRRVTTEEEVFKTIEGFKKYEVSNKGRIRKKPSKDSIGRRGRGNNMEMKQRIHPKENFYFLDLIDDFGKRKTVYPHKEVAKAFCINVLNSERIVVVHIDGNTLNNDSTNLEWATYSEAIKLQFKQGKKNNFKVWEKRKQLYKNGFKPKEQQKLVEESANNE</sequence>
<dbReference type="Gene3D" id="3.90.75.20">
    <property type="match status" value="2"/>
</dbReference>
<comment type="caution">
    <text evidence="2">The sequence shown here is derived from an EMBL/GenBank/DDBJ whole genome shotgun (WGS) entry which is preliminary data.</text>
</comment>
<evidence type="ECO:0000259" key="1">
    <source>
        <dbReference type="SMART" id="SM00507"/>
    </source>
</evidence>
<dbReference type="EMBL" id="JAVDQD010000001">
    <property type="protein sequence ID" value="MDR6238195.1"/>
    <property type="molecule type" value="Genomic_DNA"/>
</dbReference>
<reference evidence="2" key="1">
    <citation type="submission" date="2023-07" db="EMBL/GenBank/DDBJ databases">
        <title>Genomic Encyclopedia of Type Strains, Phase IV (KMG-IV): sequencing the most valuable type-strain genomes for metagenomic binning, comparative biology and taxonomic classification.</title>
        <authorList>
            <person name="Goeker M."/>
        </authorList>
    </citation>
    <scope>NUCLEOTIDE SEQUENCE</scope>
    <source>
        <strain evidence="2">DSM 26174</strain>
    </source>
</reference>
<organism evidence="2 3">
    <name type="scientific">Aureibacter tunicatorum</name>
    <dbReference type="NCBI Taxonomy" id="866807"/>
    <lineage>
        <taxon>Bacteria</taxon>
        <taxon>Pseudomonadati</taxon>
        <taxon>Bacteroidota</taxon>
        <taxon>Cytophagia</taxon>
        <taxon>Cytophagales</taxon>
        <taxon>Persicobacteraceae</taxon>
        <taxon>Aureibacter</taxon>
    </lineage>
</organism>
<feature type="domain" description="HNH nuclease" evidence="1">
    <location>
        <begin position="69"/>
        <end position="117"/>
    </location>
</feature>
<dbReference type="InterPro" id="IPR003615">
    <property type="entry name" value="HNH_nuc"/>
</dbReference>
<dbReference type="Pfam" id="PF07463">
    <property type="entry name" value="NUMOD4"/>
    <property type="match status" value="1"/>
</dbReference>
<accession>A0AAE4BRT8</accession>
<dbReference type="AlphaFoldDB" id="A0AAE4BRT8"/>
<dbReference type="InterPro" id="IPR010902">
    <property type="entry name" value="NUMOD4"/>
</dbReference>
<feature type="domain" description="HNH nuclease" evidence="1">
    <location>
        <begin position="214"/>
        <end position="264"/>
    </location>
</feature>
<evidence type="ECO:0000313" key="3">
    <source>
        <dbReference type="Proteomes" id="UP001185092"/>
    </source>
</evidence>
<name>A0AAE4BRT8_9BACT</name>
<dbReference type="SMART" id="SM00507">
    <property type="entry name" value="HNHc"/>
    <property type="match status" value="2"/>
</dbReference>
<protein>
    <recommendedName>
        <fullName evidence="1">HNH nuclease domain-containing protein</fullName>
    </recommendedName>
</protein>
<gene>
    <name evidence="2" type="ORF">HNQ88_001171</name>
</gene>
<dbReference type="RefSeq" id="WP_309937664.1">
    <property type="nucleotide sequence ID" value="NZ_AP025305.1"/>
</dbReference>
<dbReference type="InterPro" id="IPR044925">
    <property type="entry name" value="His-Me_finger_sf"/>
</dbReference>
<dbReference type="Proteomes" id="UP001185092">
    <property type="component" value="Unassembled WGS sequence"/>
</dbReference>